<name>A0A9D2M4X1_9FIRM</name>
<dbReference type="Gene3D" id="3.40.50.2000">
    <property type="entry name" value="Glycogen Phosphorylase B"/>
    <property type="match status" value="2"/>
</dbReference>
<dbReference type="AlphaFoldDB" id="A0A9D2M4X1"/>
<feature type="domain" description="Glycosyl transferase family 1" evidence="1">
    <location>
        <begin position="190"/>
        <end position="315"/>
    </location>
</feature>
<keyword evidence="3" id="KW-0808">Transferase</keyword>
<dbReference type="PANTHER" id="PTHR45947">
    <property type="entry name" value="SULFOQUINOVOSYL TRANSFERASE SQD2"/>
    <property type="match status" value="1"/>
</dbReference>
<dbReference type="InterPro" id="IPR050194">
    <property type="entry name" value="Glycosyltransferase_grp1"/>
</dbReference>
<gene>
    <name evidence="3" type="ORF">H9943_10145</name>
</gene>
<dbReference type="Pfam" id="PF13439">
    <property type="entry name" value="Glyco_transf_4"/>
    <property type="match status" value="1"/>
</dbReference>
<dbReference type="SUPFAM" id="SSF53756">
    <property type="entry name" value="UDP-Glycosyltransferase/glycogen phosphorylase"/>
    <property type="match status" value="1"/>
</dbReference>
<keyword evidence="3" id="KW-0328">Glycosyltransferase</keyword>
<dbReference type="Pfam" id="PF00534">
    <property type="entry name" value="Glycos_transf_1"/>
    <property type="match status" value="1"/>
</dbReference>
<evidence type="ECO:0000259" key="1">
    <source>
        <dbReference type="Pfam" id="PF00534"/>
    </source>
</evidence>
<protein>
    <submittedName>
        <fullName evidence="3">Glycosyltransferase</fullName>
        <ecNumber evidence="3">2.4.-.-</ecNumber>
    </submittedName>
</protein>
<dbReference type="InterPro" id="IPR028098">
    <property type="entry name" value="Glyco_trans_4-like_N"/>
</dbReference>
<reference evidence="3" key="1">
    <citation type="journal article" date="2021" name="PeerJ">
        <title>Extensive microbial diversity within the chicken gut microbiome revealed by metagenomics and culture.</title>
        <authorList>
            <person name="Gilroy R."/>
            <person name="Ravi A."/>
            <person name="Getino M."/>
            <person name="Pursley I."/>
            <person name="Horton D.L."/>
            <person name="Alikhan N.F."/>
            <person name="Baker D."/>
            <person name="Gharbi K."/>
            <person name="Hall N."/>
            <person name="Watson M."/>
            <person name="Adriaenssens E.M."/>
            <person name="Foster-Nyarko E."/>
            <person name="Jarju S."/>
            <person name="Secka A."/>
            <person name="Antonio M."/>
            <person name="Oren A."/>
            <person name="Chaudhuri R.R."/>
            <person name="La Ragione R."/>
            <person name="Hildebrand F."/>
            <person name="Pallen M.J."/>
        </authorList>
    </citation>
    <scope>NUCLEOTIDE SEQUENCE</scope>
    <source>
        <strain evidence="3">ChiBcec8-14828</strain>
    </source>
</reference>
<sequence>MRKKFLIVAHYSRFLVQFEMNNVKILQDMGYEVHYATNYQQEDMYADAPQRIRNAGVILHQIDFVRSPYRISANIKAYRQLKDLMKKERFDGVHCHTPMAGVLARLAANATHTRPVLYTAHGFHFYKGCPIKNKLIYETAERIMAPYTDALITINEEDYQAAKTFSLRGKAYKISGVGVDMEKIENIQVDRAEKRRELGIPEDSFVMISVGELNENKNHITTIRAFIKANIPNSYYIICGEGHLKSFLHEQIDKTSMSKRIKLLGFRDDIAELLKISDLFLFPSKREGLGLAPIEALAAGLPVIAAKNRGSKEYADVCNVDLCECCDVECFKNLMNQYYRDFLNTELKDENVRPEGIQAFDSKQVTRCMAMIYNEVM</sequence>
<evidence type="ECO:0000313" key="3">
    <source>
        <dbReference type="EMBL" id="HJB40739.1"/>
    </source>
</evidence>
<evidence type="ECO:0000259" key="2">
    <source>
        <dbReference type="Pfam" id="PF13439"/>
    </source>
</evidence>
<organism evidence="3 4">
    <name type="scientific">Candidatus Ruthenibacterium avium</name>
    <dbReference type="NCBI Taxonomy" id="2838751"/>
    <lineage>
        <taxon>Bacteria</taxon>
        <taxon>Bacillati</taxon>
        <taxon>Bacillota</taxon>
        <taxon>Clostridia</taxon>
        <taxon>Eubacteriales</taxon>
        <taxon>Oscillospiraceae</taxon>
        <taxon>Ruthenibacterium</taxon>
    </lineage>
</organism>
<feature type="domain" description="Glycosyltransferase subfamily 4-like N-terminal" evidence="2">
    <location>
        <begin position="26"/>
        <end position="169"/>
    </location>
</feature>
<comment type="caution">
    <text evidence="3">The sequence shown here is derived from an EMBL/GenBank/DDBJ whole genome shotgun (WGS) entry which is preliminary data.</text>
</comment>
<dbReference type="EC" id="2.4.-.-" evidence="3"/>
<dbReference type="GO" id="GO:0016757">
    <property type="term" value="F:glycosyltransferase activity"/>
    <property type="evidence" value="ECO:0007669"/>
    <property type="project" value="UniProtKB-KW"/>
</dbReference>
<proteinExistence type="predicted"/>
<dbReference type="Proteomes" id="UP000824209">
    <property type="component" value="Unassembled WGS sequence"/>
</dbReference>
<evidence type="ECO:0000313" key="4">
    <source>
        <dbReference type="Proteomes" id="UP000824209"/>
    </source>
</evidence>
<dbReference type="InterPro" id="IPR001296">
    <property type="entry name" value="Glyco_trans_1"/>
</dbReference>
<reference evidence="3" key="2">
    <citation type="submission" date="2021-04" db="EMBL/GenBank/DDBJ databases">
        <authorList>
            <person name="Gilroy R."/>
        </authorList>
    </citation>
    <scope>NUCLEOTIDE SEQUENCE</scope>
    <source>
        <strain evidence="3">ChiBcec8-14828</strain>
    </source>
</reference>
<dbReference type="EMBL" id="DWYA01000090">
    <property type="protein sequence ID" value="HJB40739.1"/>
    <property type="molecule type" value="Genomic_DNA"/>
</dbReference>
<dbReference type="PANTHER" id="PTHR45947:SF3">
    <property type="entry name" value="SULFOQUINOVOSYL TRANSFERASE SQD2"/>
    <property type="match status" value="1"/>
</dbReference>
<accession>A0A9D2M4X1</accession>